<accession>A0A3D8IZU9</accession>
<dbReference type="AlphaFoldDB" id="A0A3D8IZU9"/>
<comment type="caution">
    <text evidence="3">The sequence shown here is derived from an EMBL/GenBank/DDBJ whole genome shotgun (WGS) entry which is preliminary data.</text>
</comment>
<keyword evidence="4" id="KW-1185">Reference proteome</keyword>
<name>A0A3D8IZU9_9HELI</name>
<evidence type="ECO:0000256" key="1">
    <source>
        <dbReference type="SAM" id="SignalP"/>
    </source>
</evidence>
<proteinExistence type="predicted"/>
<organism evidence="3 4">
    <name type="scientific">Helicobacter brantae</name>
    <dbReference type="NCBI Taxonomy" id="375927"/>
    <lineage>
        <taxon>Bacteria</taxon>
        <taxon>Pseudomonadati</taxon>
        <taxon>Campylobacterota</taxon>
        <taxon>Epsilonproteobacteria</taxon>
        <taxon>Campylobacterales</taxon>
        <taxon>Helicobacteraceae</taxon>
        <taxon>Helicobacter</taxon>
    </lineage>
</organism>
<reference evidence="3 4" key="1">
    <citation type="submission" date="2018-04" db="EMBL/GenBank/DDBJ databases">
        <title>Novel Campyloabacter and Helicobacter Species and Strains.</title>
        <authorList>
            <person name="Mannion A.J."/>
            <person name="Shen Z."/>
            <person name="Fox J.G."/>
        </authorList>
    </citation>
    <scope>NUCLEOTIDE SEQUENCE [LARGE SCALE GENOMIC DNA]</scope>
    <source>
        <strain evidence="3 4">MIT 04-9366</strain>
    </source>
</reference>
<dbReference type="RefSeq" id="WP_115569513.1">
    <property type="nucleotide sequence ID" value="NZ_NXLV01000006.1"/>
</dbReference>
<dbReference type="InterPro" id="IPR043724">
    <property type="entry name" value="DUF5666"/>
</dbReference>
<dbReference type="Proteomes" id="UP000257045">
    <property type="component" value="Unassembled WGS sequence"/>
</dbReference>
<gene>
    <name evidence="3" type="ORF">CQA58_04380</name>
</gene>
<sequence>MRKIALALLAGLSLGFADNYGIIEAVNNNDKTIVVNQTTIKILPYTKIEEEACGSGWDTPKKFADLKVGQVVEVDFMGAENNVLVAKEIEIQCANRAY</sequence>
<feature type="chain" id="PRO_5017836100" description="DUF5666 domain-containing protein" evidence="1">
    <location>
        <begin position="18"/>
        <end position="98"/>
    </location>
</feature>
<evidence type="ECO:0000313" key="4">
    <source>
        <dbReference type="Proteomes" id="UP000257045"/>
    </source>
</evidence>
<dbReference type="OrthoDB" id="5329500at2"/>
<feature type="domain" description="DUF5666" evidence="2">
    <location>
        <begin position="20"/>
        <end position="90"/>
    </location>
</feature>
<dbReference type="Pfam" id="PF18914">
    <property type="entry name" value="DUF5666"/>
    <property type="match status" value="1"/>
</dbReference>
<protein>
    <recommendedName>
        <fullName evidence="2">DUF5666 domain-containing protein</fullName>
    </recommendedName>
</protein>
<keyword evidence="1" id="KW-0732">Signal</keyword>
<evidence type="ECO:0000259" key="2">
    <source>
        <dbReference type="Pfam" id="PF18914"/>
    </source>
</evidence>
<evidence type="ECO:0000313" key="3">
    <source>
        <dbReference type="EMBL" id="RDU70768.1"/>
    </source>
</evidence>
<dbReference type="EMBL" id="NXLV01000006">
    <property type="protein sequence ID" value="RDU70768.1"/>
    <property type="molecule type" value="Genomic_DNA"/>
</dbReference>
<feature type="signal peptide" evidence="1">
    <location>
        <begin position="1"/>
        <end position="17"/>
    </location>
</feature>